<evidence type="ECO:0000256" key="10">
    <source>
        <dbReference type="ARBA" id="ARBA00023136"/>
    </source>
</evidence>
<dbReference type="GO" id="GO:0043531">
    <property type="term" value="F:ADP binding"/>
    <property type="evidence" value="ECO:0007669"/>
    <property type="project" value="TreeGrafter"/>
</dbReference>
<dbReference type="InterPro" id="IPR027417">
    <property type="entry name" value="P-loop_NTPase"/>
</dbReference>
<dbReference type="GO" id="GO:0005524">
    <property type="term" value="F:ATP binding"/>
    <property type="evidence" value="ECO:0007669"/>
    <property type="project" value="UniProtKB-KW"/>
</dbReference>
<dbReference type="InterPro" id="IPR004100">
    <property type="entry name" value="ATPase_F1/V1/A1_a/bsu_N"/>
</dbReference>
<dbReference type="RefSeq" id="WP_171439725.1">
    <property type="nucleotide sequence ID" value="NZ_JABFNS010000058.1"/>
</dbReference>
<dbReference type="InterPro" id="IPR023366">
    <property type="entry name" value="ATP_synth_asu-like_sf"/>
</dbReference>
<evidence type="ECO:0000256" key="3">
    <source>
        <dbReference type="ARBA" id="ARBA00008936"/>
    </source>
</evidence>
<evidence type="ECO:0000256" key="4">
    <source>
        <dbReference type="ARBA" id="ARBA00022448"/>
    </source>
</evidence>
<dbReference type="InterPro" id="IPR020003">
    <property type="entry name" value="ATPase_a/bsu_AS"/>
</dbReference>
<evidence type="ECO:0000256" key="2">
    <source>
        <dbReference type="ARBA" id="ARBA00004370"/>
    </source>
</evidence>
<evidence type="ECO:0000256" key="8">
    <source>
        <dbReference type="ARBA" id="ARBA00022967"/>
    </source>
</evidence>
<evidence type="ECO:0000256" key="6">
    <source>
        <dbReference type="ARBA" id="ARBA00022781"/>
    </source>
</evidence>
<keyword evidence="10" id="KW-0472">Membrane</keyword>
<dbReference type="Gene3D" id="2.40.30.20">
    <property type="match status" value="1"/>
</dbReference>
<evidence type="ECO:0000256" key="11">
    <source>
        <dbReference type="ARBA" id="ARBA00023196"/>
    </source>
</evidence>
<proteinExistence type="inferred from homology"/>
<keyword evidence="9" id="KW-0406">Ion transport</keyword>
<gene>
    <name evidence="18" type="ORF">HNV28_02325</name>
</gene>
<dbReference type="Proteomes" id="UP000533080">
    <property type="component" value="Unassembled WGS sequence"/>
</dbReference>
<dbReference type="AlphaFoldDB" id="A0A7Y4MPA7"/>
<keyword evidence="7" id="KW-0067">ATP-binding</keyword>
<feature type="domain" description="ATPase F1/V1/A1 complex alpha/beta subunit N-terminal" evidence="17">
    <location>
        <begin position="26"/>
        <end position="88"/>
    </location>
</feature>
<sequence length="497" mass="52912">MPDEDVVRRIRGVVDLELRRAARLRGAVVEVGDDVARVVGLPACGADELVVFDSGALGMAHELSPTHTGVVLLQGAEQVRSGDGVDAVGLLPSLPVGRELLGRVLDPLGRPRDDRPPPAGKRQPVFRPAPALSERAPVDRPLLTGVMVIDAAIPIGRGQRQLIVGDHNVGKTALALDIIAAQVPEKVPCVYVAIGQPSSRVQGVREQLELCGALAGTVVIASDAGDPPGLQYLAPYAGATVAEHFRDAGQGALVVFDDLTKHADAYRELALLLGRPPGREAFPGDIFYIHAQLLERATALSDASGGGSLTAFPIVETTESDITAYIPTNLISITDGQLYLDSALFARNQLPAVDVGRSVSRVGGAAQPASLRAAARNLRIVMSRFEALEALTRVGLDVDPSTREALVRGHLLRELLRQPRFTVRTLAEQVFALTAVSEGWLDALPPEAAAETVWAMGRRALAQSPNLFGEWGQARGPPGDWKQQLKLLLERVLETGR</sequence>
<dbReference type="PROSITE" id="PS00152">
    <property type="entry name" value="ATPASE_ALPHA_BETA"/>
    <property type="match status" value="1"/>
</dbReference>
<feature type="region of interest" description="Disordered" evidence="14">
    <location>
        <begin position="106"/>
        <end position="131"/>
    </location>
</feature>
<keyword evidence="5" id="KW-0547">Nucleotide-binding</keyword>
<dbReference type="InterPro" id="IPR000793">
    <property type="entry name" value="ATP_synth_asu_C"/>
</dbReference>
<evidence type="ECO:0000259" key="17">
    <source>
        <dbReference type="Pfam" id="PF02874"/>
    </source>
</evidence>
<dbReference type="GO" id="GO:0046933">
    <property type="term" value="F:proton-transporting ATP synthase activity, rotational mechanism"/>
    <property type="evidence" value="ECO:0007669"/>
    <property type="project" value="InterPro"/>
</dbReference>
<evidence type="ECO:0000256" key="12">
    <source>
        <dbReference type="ARBA" id="ARBA00023310"/>
    </source>
</evidence>
<comment type="function">
    <text evidence="1">Produces ATP from ADP in the presence of a proton gradient across the membrane. The alpha chain is a regulatory subunit.</text>
</comment>
<comment type="subunit">
    <text evidence="13">F-type ATPases have 2 components, CF(1) - the catalytic core - and CF(0) - the membrane proton channel. CF(1) has five subunits: alpha(3), beta(3), gamma(1), delta(1), epsilon(1). CF(0) has four main subunits: a(1), b(1), b'(1) and c(9-12).</text>
</comment>
<dbReference type="Gene3D" id="1.20.150.20">
    <property type="entry name" value="ATP synthase alpha/beta chain, C-terminal domain"/>
    <property type="match status" value="1"/>
</dbReference>
<dbReference type="GO" id="GO:0045259">
    <property type="term" value="C:proton-transporting ATP synthase complex"/>
    <property type="evidence" value="ECO:0007669"/>
    <property type="project" value="UniProtKB-KW"/>
</dbReference>
<organism evidence="18 19">
    <name type="scientific">Myxococcus xanthus</name>
    <dbReference type="NCBI Taxonomy" id="34"/>
    <lineage>
        <taxon>Bacteria</taxon>
        <taxon>Pseudomonadati</taxon>
        <taxon>Myxococcota</taxon>
        <taxon>Myxococcia</taxon>
        <taxon>Myxococcales</taxon>
        <taxon>Cystobacterineae</taxon>
        <taxon>Myxococcaceae</taxon>
        <taxon>Myxococcus</taxon>
    </lineage>
</organism>
<dbReference type="EMBL" id="JABFNT010000006">
    <property type="protein sequence ID" value="NOJ77204.1"/>
    <property type="molecule type" value="Genomic_DNA"/>
</dbReference>
<keyword evidence="12" id="KW-0066">ATP synthesis</keyword>
<keyword evidence="8" id="KW-1278">Translocase</keyword>
<dbReference type="FunFam" id="3.40.50.300:FF:002432">
    <property type="entry name" value="ATP synthase subunit alpha, mitochondrial"/>
    <property type="match status" value="1"/>
</dbReference>
<keyword evidence="6" id="KW-0375">Hydrogen ion transport</keyword>
<dbReference type="NCBIfam" id="TIGR00962">
    <property type="entry name" value="atpA"/>
    <property type="match status" value="1"/>
</dbReference>
<feature type="domain" description="ATP synthase alpha subunit C-terminal" evidence="16">
    <location>
        <begin position="367"/>
        <end position="459"/>
    </location>
</feature>
<dbReference type="InterPro" id="IPR005294">
    <property type="entry name" value="ATP_synth_F1_asu"/>
</dbReference>
<comment type="subcellular location">
    <subcellularLocation>
        <location evidence="2">Membrane</location>
    </subcellularLocation>
</comment>
<dbReference type="NCBIfam" id="NF009884">
    <property type="entry name" value="PRK13343.1"/>
    <property type="match status" value="1"/>
</dbReference>
<keyword evidence="11" id="KW-0139">CF(1)</keyword>
<dbReference type="InterPro" id="IPR036121">
    <property type="entry name" value="ATPase_F1/V1/A1_a/bsu_N_sf"/>
</dbReference>
<evidence type="ECO:0000256" key="7">
    <source>
        <dbReference type="ARBA" id="ARBA00022840"/>
    </source>
</evidence>
<evidence type="ECO:0000259" key="16">
    <source>
        <dbReference type="Pfam" id="PF00306"/>
    </source>
</evidence>
<evidence type="ECO:0000313" key="18">
    <source>
        <dbReference type="EMBL" id="NOJ77204.1"/>
    </source>
</evidence>
<dbReference type="Pfam" id="PF02874">
    <property type="entry name" value="ATP-synt_ab_N"/>
    <property type="match status" value="1"/>
</dbReference>
<dbReference type="InterPro" id="IPR038376">
    <property type="entry name" value="ATP_synth_asu_C_sf"/>
</dbReference>
<evidence type="ECO:0000256" key="13">
    <source>
        <dbReference type="ARBA" id="ARBA00026013"/>
    </source>
</evidence>
<reference evidence="18 19" key="1">
    <citation type="submission" date="2020-05" db="EMBL/GenBank/DDBJ databases">
        <authorList>
            <person name="Whitworth D."/>
        </authorList>
    </citation>
    <scope>NUCLEOTIDE SEQUENCE [LARGE SCALE GENOMIC DNA]</scope>
    <source>
        <strain evidence="18 19">AM005</strain>
    </source>
</reference>
<feature type="domain" description="ATPase F1/V1/A1 complex alpha/beta subunit nucleotide-binding" evidence="15">
    <location>
        <begin position="145"/>
        <end position="360"/>
    </location>
</feature>
<dbReference type="PANTHER" id="PTHR48082">
    <property type="entry name" value="ATP SYNTHASE SUBUNIT ALPHA, MITOCHONDRIAL"/>
    <property type="match status" value="1"/>
</dbReference>
<keyword evidence="4" id="KW-0813">Transport</keyword>
<dbReference type="Pfam" id="PF00306">
    <property type="entry name" value="ATP-synt_ab_C"/>
    <property type="match status" value="1"/>
</dbReference>
<dbReference type="SUPFAM" id="SSF47917">
    <property type="entry name" value="C-terminal domain of alpha and beta subunits of F1 ATP synthase"/>
    <property type="match status" value="1"/>
</dbReference>
<dbReference type="Pfam" id="PF00006">
    <property type="entry name" value="ATP-synt_ab"/>
    <property type="match status" value="1"/>
</dbReference>
<accession>A0A7Y4MPA7</accession>
<evidence type="ECO:0000256" key="5">
    <source>
        <dbReference type="ARBA" id="ARBA00022741"/>
    </source>
</evidence>
<dbReference type="InterPro" id="IPR000194">
    <property type="entry name" value="ATPase_F1/V1/A1_a/bsu_nucl-bd"/>
</dbReference>
<evidence type="ECO:0000313" key="19">
    <source>
        <dbReference type="Proteomes" id="UP000533080"/>
    </source>
</evidence>
<dbReference type="SUPFAM" id="SSF52540">
    <property type="entry name" value="P-loop containing nucleoside triphosphate hydrolases"/>
    <property type="match status" value="1"/>
</dbReference>
<comment type="caution">
    <text evidence="18">The sequence shown here is derived from an EMBL/GenBank/DDBJ whole genome shotgun (WGS) entry which is preliminary data.</text>
</comment>
<dbReference type="Gene3D" id="3.40.50.300">
    <property type="entry name" value="P-loop containing nucleotide triphosphate hydrolases"/>
    <property type="match status" value="1"/>
</dbReference>
<dbReference type="PANTHER" id="PTHR48082:SF2">
    <property type="entry name" value="ATP SYNTHASE SUBUNIT ALPHA, MITOCHONDRIAL"/>
    <property type="match status" value="1"/>
</dbReference>
<comment type="similarity">
    <text evidence="3">Belongs to the ATPase alpha/beta chains family.</text>
</comment>
<evidence type="ECO:0000259" key="15">
    <source>
        <dbReference type="Pfam" id="PF00006"/>
    </source>
</evidence>
<dbReference type="SUPFAM" id="SSF50615">
    <property type="entry name" value="N-terminal domain of alpha and beta subunits of F1 ATP synthase"/>
    <property type="match status" value="1"/>
</dbReference>
<name>A0A7Y4MPA7_MYXXA</name>
<evidence type="ECO:0000256" key="9">
    <source>
        <dbReference type="ARBA" id="ARBA00023065"/>
    </source>
</evidence>
<evidence type="ECO:0000256" key="1">
    <source>
        <dbReference type="ARBA" id="ARBA00003784"/>
    </source>
</evidence>
<protein>
    <submittedName>
        <fullName evidence="18">F0F1 ATP synthase subunit alpha</fullName>
    </submittedName>
</protein>
<evidence type="ECO:0000256" key="14">
    <source>
        <dbReference type="SAM" id="MobiDB-lite"/>
    </source>
</evidence>
<dbReference type="InterPro" id="IPR033732">
    <property type="entry name" value="ATP_synth_F1_a_nt-bd_dom"/>
</dbReference>
<dbReference type="CDD" id="cd01132">
    <property type="entry name" value="F1-ATPase_alpha_CD"/>
    <property type="match status" value="1"/>
</dbReference>